<evidence type="ECO:0000256" key="1">
    <source>
        <dbReference type="ARBA" id="ARBA00006566"/>
    </source>
</evidence>
<evidence type="ECO:0000313" key="16">
    <source>
        <dbReference type="Proteomes" id="UP000078486"/>
    </source>
</evidence>
<evidence type="ECO:0000313" key="15">
    <source>
        <dbReference type="EMBL" id="OAM91934.1"/>
    </source>
</evidence>
<dbReference type="Pfam" id="PF10509">
    <property type="entry name" value="GalKase_gal_bdg"/>
    <property type="match status" value="1"/>
</dbReference>
<dbReference type="FunFam" id="3.30.230.10:FF:000017">
    <property type="entry name" value="Galactokinase"/>
    <property type="match status" value="1"/>
</dbReference>
<name>A0A178IPU8_9BACT</name>
<organism evidence="15 16">
    <name type="scientific">Termitidicoccus mucosus</name>
    <dbReference type="NCBI Taxonomy" id="1184151"/>
    <lineage>
        <taxon>Bacteria</taxon>
        <taxon>Pseudomonadati</taxon>
        <taxon>Verrucomicrobiota</taxon>
        <taxon>Opitutia</taxon>
        <taxon>Opitutales</taxon>
        <taxon>Opitutaceae</taxon>
        <taxon>Termitidicoccus</taxon>
    </lineage>
</organism>
<keyword evidence="16" id="KW-1185">Reference proteome</keyword>
<dbReference type="PRINTS" id="PR00473">
    <property type="entry name" value="GALCTOKINASE"/>
</dbReference>
<keyword evidence="8" id="KW-0460">Magnesium</keyword>
<dbReference type="Gene3D" id="3.30.70.890">
    <property type="entry name" value="GHMP kinase, C-terminal domain"/>
    <property type="match status" value="1"/>
</dbReference>
<evidence type="ECO:0000259" key="13">
    <source>
        <dbReference type="Pfam" id="PF08544"/>
    </source>
</evidence>
<dbReference type="SUPFAM" id="SSF54211">
    <property type="entry name" value="Ribosomal protein S5 domain 2-like"/>
    <property type="match status" value="1"/>
</dbReference>
<dbReference type="SUPFAM" id="SSF55060">
    <property type="entry name" value="GHMP Kinase, C-terminal domain"/>
    <property type="match status" value="1"/>
</dbReference>
<dbReference type="PANTHER" id="PTHR10457">
    <property type="entry name" value="MEVALONATE KINASE/GALACTOKINASE"/>
    <property type="match status" value="1"/>
</dbReference>
<dbReference type="InterPro" id="IPR014721">
    <property type="entry name" value="Ribsml_uS5_D2-typ_fold_subgr"/>
</dbReference>
<dbReference type="FunFam" id="3.30.70.890:FF:000001">
    <property type="entry name" value="Galactokinase"/>
    <property type="match status" value="1"/>
</dbReference>
<dbReference type="RefSeq" id="WP_068773223.1">
    <property type="nucleotide sequence ID" value="NZ_CP109796.1"/>
</dbReference>
<dbReference type="Pfam" id="PF08544">
    <property type="entry name" value="GHMP_kinases_C"/>
    <property type="match status" value="1"/>
</dbReference>
<dbReference type="InterPro" id="IPR006206">
    <property type="entry name" value="Mevalonate/galactokinase"/>
</dbReference>
<dbReference type="InterPro" id="IPR020568">
    <property type="entry name" value="Ribosomal_Su5_D2-typ_SF"/>
</dbReference>
<dbReference type="PRINTS" id="PR00959">
    <property type="entry name" value="MEVGALKINASE"/>
</dbReference>
<evidence type="ECO:0000256" key="7">
    <source>
        <dbReference type="ARBA" id="ARBA00022840"/>
    </source>
</evidence>
<dbReference type="InterPro" id="IPR013750">
    <property type="entry name" value="GHMP_kinase_C_dom"/>
</dbReference>
<dbReference type="GO" id="GO:0006012">
    <property type="term" value="P:galactose metabolic process"/>
    <property type="evidence" value="ECO:0007669"/>
    <property type="project" value="UniProtKB-UniRule"/>
</dbReference>
<dbReference type="GO" id="GO:0005524">
    <property type="term" value="F:ATP binding"/>
    <property type="evidence" value="ECO:0007669"/>
    <property type="project" value="UniProtKB-UniRule"/>
</dbReference>
<evidence type="ECO:0000256" key="4">
    <source>
        <dbReference type="ARBA" id="ARBA00022723"/>
    </source>
</evidence>
<evidence type="ECO:0000256" key="9">
    <source>
        <dbReference type="ARBA" id="ARBA00023144"/>
    </source>
</evidence>
<dbReference type="Pfam" id="PF00288">
    <property type="entry name" value="GHMP_kinases_N"/>
    <property type="match status" value="1"/>
</dbReference>
<evidence type="ECO:0000256" key="3">
    <source>
        <dbReference type="ARBA" id="ARBA00022679"/>
    </source>
</evidence>
<keyword evidence="7" id="KW-0067">ATP-binding</keyword>
<dbReference type="GO" id="GO:0046872">
    <property type="term" value="F:metal ion binding"/>
    <property type="evidence" value="ECO:0007669"/>
    <property type="project" value="UniProtKB-KW"/>
</dbReference>
<dbReference type="InterPro" id="IPR036554">
    <property type="entry name" value="GHMP_kinase_C_sf"/>
</dbReference>
<dbReference type="InterPro" id="IPR006204">
    <property type="entry name" value="GHMP_kinase_N_dom"/>
</dbReference>
<dbReference type="PROSITE" id="PS00627">
    <property type="entry name" value="GHMP_KINASES_ATP"/>
    <property type="match status" value="1"/>
</dbReference>
<dbReference type="PANTHER" id="PTHR10457:SF7">
    <property type="entry name" value="GALACTOKINASE-RELATED"/>
    <property type="match status" value="1"/>
</dbReference>
<dbReference type="GO" id="GO:0004335">
    <property type="term" value="F:galactokinase activity"/>
    <property type="evidence" value="ECO:0007669"/>
    <property type="project" value="UniProtKB-UniRule"/>
</dbReference>
<dbReference type="EMBL" id="LRRQ01000002">
    <property type="protein sequence ID" value="OAM91934.1"/>
    <property type="molecule type" value="Genomic_DNA"/>
</dbReference>
<dbReference type="InterPro" id="IPR000705">
    <property type="entry name" value="Galactokinase"/>
</dbReference>
<feature type="domain" description="GHMP kinase C-terminal" evidence="13">
    <location>
        <begin position="280"/>
        <end position="346"/>
    </location>
</feature>
<evidence type="ECO:0000256" key="6">
    <source>
        <dbReference type="ARBA" id="ARBA00022777"/>
    </source>
</evidence>
<dbReference type="InterPro" id="IPR006203">
    <property type="entry name" value="GHMP_knse_ATP-bd_CS"/>
</dbReference>
<keyword evidence="3" id="KW-0808">Transferase</keyword>
<dbReference type="InterPro" id="IPR019539">
    <property type="entry name" value="GalKase_N"/>
</dbReference>
<dbReference type="Gene3D" id="3.30.230.10">
    <property type="match status" value="1"/>
</dbReference>
<keyword evidence="9" id="KW-0299">Galactose metabolism</keyword>
<dbReference type="PIRSF" id="PIRSF000530">
    <property type="entry name" value="Galactokinase"/>
    <property type="match status" value="1"/>
</dbReference>
<gene>
    <name evidence="15" type="ORF">AW736_26075</name>
</gene>
<keyword evidence="5" id="KW-0547">Nucleotide-binding</keyword>
<proteinExistence type="inferred from homology"/>
<evidence type="ECO:0000256" key="8">
    <source>
        <dbReference type="ARBA" id="ARBA00022842"/>
    </source>
</evidence>
<evidence type="ECO:0000259" key="14">
    <source>
        <dbReference type="Pfam" id="PF10509"/>
    </source>
</evidence>
<dbReference type="Proteomes" id="UP000078486">
    <property type="component" value="Unassembled WGS sequence"/>
</dbReference>
<evidence type="ECO:0000256" key="11">
    <source>
        <dbReference type="NCBIfam" id="TIGR00131"/>
    </source>
</evidence>
<feature type="domain" description="GHMP kinase N-terminal" evidence="12">
    <location>
        <begin position="91"/>
        <end position="181"/>
    </location>
</feature>
<evidence type="ECO:0000256" key="5">
    <source>
        <dbReference type="ARBA" id="ARBA00022741"/>
    </source>
</evidence>
<keyword evidence="10" id="KW-0119">Carbohydrate metabolism</keyword>
<sequence length="382" mass="40591">MKTQVTSLFRSVFGREPEFVTRAPGRIEFIGNHTDYNGGTVLGASIDRGVWAAIAKRDDGKRRFYSKFSDTLLEFPATAPVRQTGDANWVNYPLGVIAAMPAFGLRAPGGFDFCDLSDLPPGSGMSSSAAIELSSALAFLGITGQVEKTPRETVVKIGKHAENHFVGVPCGILDQGVSGFGKKDHLVFIDCLGPRFATVPMPAGAHFWIFNTHTKHALVDGLYAARNRECMEAAKALGVSLLVETSLPALEASREKLSADAYKRARHVLEEIDRVARVTAALERGDLPVVGQLLVASHRSSQHQFENSTGTLDTLVDALVETPHVYGARLTGGGFGGAVMALTDAAFGEAEVSAVIAAYAKKHGGAKPDVLHCQTGDGAAVM</sequence>
<feature type="domain" description="Galactokinase N-terminal" evidence="14">
    <location>
        <begin position="8"/>
        <end position="56"/>
    </location>
</feature>
<dbReference type="EC" id="2.7.1.6" evidence="11"/>
<dbReference type="AlphaFoldDB" id="A0A178IPU8"/>
<dbReference type="OrthoDB" id="250531at2"/>
<evidence type="ECO:0000256" key="10">
    <source>
        <dbReference type="ARBA" id="ARBA00023277"/>
    </source>
</evidence>
<comment type="caution">
    <text evidence="15">The sequence shown here is derived from an EMBL/GenBank/DDBJ whole genome shotgun (WGS) entry which is preliminary data.</text>
</comment>
<evidence type="ECO:0000259" key="12">
    <source>
        <dbReference type="Pfam" id="PF00288"/>
    </source>
</evidence>
<protein>
    <recommendedName>
        <fullName evidence="11">Galactokinase</fullName>
        <ecNumber evidence="11">2.7.1.6</ecNumber>
    </recommendedName>
</protein>
<keyword evidence="4" id="KW-0479">Metal-binding</keyword>
<dbReference type="GO" id="GO:0005829">
    <property type="term" value="C:cytosol"/>
    <property type="evidence" value="ECO:0007669"/>
    <property type="project" value="TreeGrafter"/>
</dbReference>
<dbReference type="NCBIfam" id="TIGR00131">
    <property type="entry name" value="gal_kin"/>
    <property type="match status" value="1"/>
</dbReference>
<keyword evidence="6 15" id="KW-0418">Kinase</keyword>
<evidence type="ECO:0000256" key="2">
    <source>
        <dbReference type="ARBA" id="ARBA00022490"/>
    </source>
</evidence>
<reference evidence="15 16" key="1">
    <citation type="submission" date="2016-01" db="EMBL/GenBank/DDBJ databases">
        <title>High potential of lignocellulose degradation of a new Verrucomicrobia species.</title>
        <authorList>
            <person name="Wang Y."/>
            <person name="Shi Y."/>
            <person name="Qiu Z."/>
            <person name="Liu S."/>
            <person name="Yang H."/>
        </authorList>
    </citation>
    <scope>NUCLEOTIDE SEQUENCE [LARGE SCALE GENOMIC DNA]</scope>
    <source>
        <strain evidence="15 16">TSB47</strain>
    </source>
</reference>
<accession>A0A178IPU8</accession>
<dbReference type="STRING" id="1184151.AW736_26075"/>
<comment type="similarity">
    <text evidence="1">Belongs to the GHMP kinase family. GalK subfamily.</text>
</comment>
<keyword evidence="2" id="KW-0963">Cytoplasm</keyword>